<evidence type="ECO:0000313" key="2">
    <source>
        <dbReference type="Proteomes" id="UP000054538"/>
    </source>
</evidence>
<reference evidence="1 2" key="1">
    <citation type="submission" date="2014-04" db="EMBL/GenBank/DDBJ databases">
        <authorList>
            <consortium name="DOE Joint Genome Institute"/>
            <person name="Kuo A."/>
            <person name="Kohler A."/>
            <person name="Jargeat P."/>
            <person name="Nagy L.G."/>
            <person name="Floudas D."/>
            <person name="Copeland A."/>
            <person name="Barry K.W."/>
            <person name="Cichocki N."/>
            <person name="Veneault-Fourrey C."/>
            <person name="LaButti K."/>
            <person name="Lindquist E.A."/>
            <person name="Lipzen A."/>
            <person name="Lundell T."/>
            <person name="Morin E."/>
            <person name="Murat C."/>
            <person name="Sun H."/>
            <person name="Tunlid A."/>
            <person name="Henrissat B."/>
            <person name="Grigoriev I.V."/>
            <person name="Hibbett D.S."/>
            <person name="Martin F."/>
            <person name="Nordberg H.P."/>
            <person name="Cantor M.N."/>
            <person name="Hua S.X."/>
        </authorList>
    </citation>
    <scope>NUCLEOTIDE SEQUENCE [LARGE SCALE GENOMIC DNA]</scope>
    <source>
        <strain evidence="1 2">Ve08.2h10</strain>
    </source>
</reference>
<dbReference type="AlphaFoldDB" id="A0A0D0CDB4"/>
<dbReference type="InParanoid" id="A0A0D0CDB4"/>
<gene>
    <name evidence="1" type="ORF">PAXRUDRAFT_178173</name>
</gene>
<reference evidence="2" key="2">
    <citation type="submission" date="2015-01" db="EMBL/GenBank/DDBJ databases">
        <title>Evolutionary Origins and Diversification of the Mycorrhizal Mutualists.</title>
        <authorList>
            <consortium name="DOE Joint Genome Institute"/>
            <consortium name="Mycorrhizal Genomics Consortium"/>
            <person name="Kohler A."/>
            <person name="Kuo A."/>
            <person name="Nagy L.G."/>
            <person name="Floudas D."/>
            <person name="Copeland A."/>
            <person name="Barry K.W."/>
            <person name="Cichocki N."/>
            <person name="Veneault-Fourrey C."/>
            <person name="LaButti K."/>
            <person name="Lindquist E.A."/>
            <person name="Lipzen A."/>
            <person name="Lundell T."/>
            <person name="Morin E."/>
            <person name="Murat C."/>
            <person name="Riley R."/>
            <person name="Ohm R."/>
            <person name="Sun H."/>
            <person name="Tunlid A."/>
            <person name="Henrissat B."/>
            <person name="Grigoriev I.V."/>
            <person name="Hibbett D.S."/>
            <person name="Martin F."/>
        </authorList>
    </citation>
    <scope>NUCLEOTIDE SEQUENCE [LARGE SCALE GENOMIC DNA]</scope>
    <source>
        <strain evidence="2">Ve08.2h10</strain>
    </source>
</reference>
<protein>
    <submittedName>
        <fullName evidence="1">Uncharacterized protein</fullName>
    </submittedName>
</protein>
<accession>A0A0D0CDB4</accession>
<evidence type="ECO:0000313" key="1">
    <source>
        <dbReference type="EMBL" id="KIK73533.1"/>
    </source>
</evidence>
<organism evidence="1 2">
    <name type="scientific">Paxillus rubicundulus Ve08.2h10</name>
    <dbReference type="NCBI Taxonomy" id="930991"/>
    <lineage>
        <taxon>Eukaryota</taxon>
        <taxon>Fungi</taxon>
        <taxon>Dikarya</taxon>
        <taxon>Basidiomycota</taxon>
        <taxon>Agaricomycotina</taxon>
        <taxon>Agaricomycetes</taxon>
        <taxon>Agaricomycetidae</taxon>
        <taxon>Boletales</taxon>
        <taxon>Paxilineae</taxon>
        <taxon>Paxillaceae</taxon>
        <taxon>Paxillus</taxon>
    </lineage>
</organism>
<sequence>WEHVLKVVMAAEGDTESTSKAVKELASAACHCMGLIIKIPALTTKAPRLDLLE</sequence>
<dbReference type="EMBL" id="KN829649">
    <property type="protein sequence ID" value="KIK73533.1"/>
    <property type="molecule type" value="Genomic_DNA"/>
</dbReference>
<dbReference type="Proteomes" id="UP000054538">
    <property type="component" value="Unassembled WGS sequence"/>
</dbReference>
<feature type="non-terminal residue" evidence="1">
    <location>
        <position position="1"/>
    </location>
</feature>
<dbReference type="HOGENOM" id="CLU_3074326_0_0_1"/>
<proteinExistence type="predicted"/>
<keyword evidence="2" id="KW-1185">Reference proteome</keyword>
<name>A0A0D0CDB4_9AGAM</name>